<accession>A0A5N5LXX2</accession>
<gene>
    <name evidence="2" type="ORF">DKX38_010878</name>
</gene>
<dbReference type="PANTHER" id="PTHR34794">
    <property type="entry name" value="EXPRESSED PROTEIN"/>
    <property type="match status" value="1"/>
</dbReference>
<protein>
    <recommendedName>
        <fullName evidence="1">VQ domain-containing protein</fullName>
    </recommendedName>
</protein>
<feature type="domain" description="VQ" evidence="1">
    <location>
        <begin position="143"/>
        <end position="168"/>
    </location>
</feature>
<proteinExistence type="predicted"/>
<dbReference type="Pfam" id="PF05678">
    <property type="entry name" value="VQ"/>
    <property type="match status" value="1"/>
</dbReference>
<dbReference type="Proteomes" id="UP000326939">
    <property type="component" value="Chromosome 7"/>
</dbReference>
<organism evidence="2 3">
    <name type="scientific">Salix brachista</name>
    <dbReference type="NCBI Taxonomy" id="2182728"/>
    <lineage>
        <taxon>Eukaryota</taxon>
        <taxon>Viridiplantae</taxon>
        <taxon>Streptophyta</taxon>
        <taxon>Embryophyta</taxon>
        <taxon>Tracheophyta</taxon>
        <taxon>Spermatophyta</taxon>
        <taxon>Magnoliopsida</taxon>
        <taxon>eudicotyledons</taxon>
        <taxon>Gunneridae</taxon>
        <taxon>Pentapetalae</taxon>
        <taxon>rosids</taxon>
        <taxon>fabids</taxon>
        <taxon>Malpighiales</taxon>
        <taxon>Salicaceae</taxon>
        <taxon>Saliceae</taxon>
        <taxon>Salix</taxon>
    </lineage>
</organism>
<keyword evidence="3" id="KW-1185">Reference proteome</keyword>
<comment type="caution">
    <text evidence="2">The sequence shown here is derived from an EMBL/GenBank/DDBJ whole genome shotgun (WGS) entry which is preliminary data.</text>
</comment>
<evidence type="ECO:0000313" key="3">
    <source>
        <dbReference type="Proteomes" id="UP000326939"/>
    </source>
</evidence>
<dbReference type="PANTHER" id="PTHR34794:SF1">
    <property type="entry name" value="OS10G0101800 PROTEIN"/>
    <property type="match status" value="1"/>
</dbReference>
<evidence type="ECO:0000313" key="2">
    <source>
        <dbReference type="EMBL" id="KAB5547472.1"/>
    </source>
</evidence>
<reference evidence="3" key="1">
    <citation type="journal article" date="2019" name="Gigascience">
        <title>De novo genome assembly of the endangered Acer yangbiense, a plant species with extremely small populations endemic to Yunnan Province, China.</title>
        <authorList>
            <person name="Yang J."/>
            <person name="Wariss H.M."/>
            <person name="Tao L."/>
            <person name="Zhang R."/>
            <person name="Yun Q."/>
            <person name="Hollingsworth P."/>
            <person name="Dao Z."/>
            <person name="Luo G."/>
            <person name="Guo H."/>
            <person name="Ma Y."/>
            <person name="Sun W."/>
        </authorList>
    </citation>
    <scope>NUCLEOTIDE SEQUENCE [LARGE SCALE GENOMIC DNA]</scope>
    <source>
        <strain evidence="3">cv. br00</strain>
    </source>
</reference>
<dbReference type="AlphaFoldDB" id="A0A5N5LXX2"/>
<evidence type="ECO:0000259" key="1">
    <source>
        <dbReference type="Pfam" id="PF05678"/>
    </source>
</evidence>
<sequence length="268" mass="29249">MSESMPVDDVEITCSYGNCYSSDSFCPEFHLLPIANPVAATGLQSFRNSSSIVDGQVCEEAHTEAASRQLRNLGPHRRATALAMEAYNNSSTSLTSSSSMCSKQYSEETKGLKMPQSYHLSLHSIRKPQMKPGKKPIAPLPPTPPRVYKVDPINFRDLVQKLTGAPEPEPQHQPRLQSVAPPPLDLATPALFSRDSQLLPSPAKTPLSTMYWELMSESLDVKPNKISDSLMAVSSSLELNLSPSSHAWCAFPLLSPGTLSGLEQRTVL</sequence>
<dbReference type="EMBL" id="VDCV01000007">
    <property type="protein sequence ID" value="KAB5547472.1"/>
    <property type="molecule type" value="Genomic_DNA"/>
</dbReference>
<dbReference type="InterPro" id="IPR039610">
    <property type="entry name" value="VQ29"/>
</dbReference>
<name>A0A5N5LXX2_9ROSI</name>
<dbReference type="InterPro" id="IPR008889">
    <property type="entry name" value="VQ"/>
</dbReference>